<proteinExistence type="predicted"/>
<dbReference type="STRING" id="3469.A0A4Y7IHW4"/>
<dbReference type="AlphaFoldDB" id="A0A4Y7IHW4"/>
<dbReference type="EMBL" id="CM010715">
    <property type="protein sequence ID" value="RZC47029.1"/>
    <property type="molecule type" value="Genomic_DNA"/>
</dbReference>
<dbReference type="Proteomes" id="UP000316621">
    <property type="component" value="Chromosome 1"/>
</dbReference>
<organism evidence="1 2">
    <name type="scientific">Papaver somniferum</name>
    <name type="common">Opium poppy</name>
    <dbReference type="NCBI Taxonomy" id="3469"/>
    <lineage>
        <taxon>Eukaryota</taxon>
        <taxon>Viridiplantae</taxon>
        <taxon>Streptophyta</taxon>
        <taxon>Embryophyta</taxon>
        <taxon>Tracheophyta</taxon>
        <taxon>Spermatophyta</taxon>
        <taxon>Magnoliopsida</taxon>
        <taxon>Ranunculales</taxon>
        <taxon>Papaveraceae</taxon>
        <taxon>Papaveroideae</taxon>
        <taxon>Papaver</taxon>
    </lineage>
</organism>
<evidence type="ECO:0000313" key="1">
    <source>
        <dbReference type="EMBL" id="RZC47029.1"/>
    </source>
</evidence>
<evidence type="ECO:0000313" key="2">
    <source>
        <dbReference type="Proteomes" id="UP000316621"/>
    </source>
</evidence>
<reference evidence="1 2" key="1">
    <citation type="journal article" date="2018" name="Science">
        <title>The opium poppy genome and morphinan production.</title>
        <authorList>
            <person name="Guo L."/>
            <person name="Winzer T."/>
            <person name="Yang X."/>
            <person name="Li Y."/>
            <person name="Ning Z."/>
            <person name="He Z."/>
            <person name="Teodor R."/>
            <person name="Lu Y."/>
            <person name="Bowser T.A."/>
            <person name="Graham I.A."/>
            <person name="Ye K."/>
        </authorList>
    </citation>
    <scope>NUCLEOTIDE SEQUENCE [LARGE SCALE GENOMIC DNA]</scope>
    <source>
        <strain evidence="2">cv. HN1</strain>
        <tissue evidence="1">Leaves</tissue>
    </source>
</reference>
<accession>A0A4Y7IHW4</accession>
<gene>
    <name evidence="1" type="ORF">C5167_039979</name>
</gene>
<sequence>MSGLQLCIIAVEPRVHDNGVYTGLRSSGNWRDHVDMEKHLHGRCGEEERPLNELLILQLGSENPNRRYNISLCKIFGVLGYTQWILFMEDIVTCKFTYLNSLDMRTLEHPTAMFQVKAYFFTKEDETVAVEAYVFTNEDETVASIALADMLFKEFILY</sequence>
<protein>
    <submittedName>
        <fullName evidence="1">Uncharacterized protein</fullName>
    </submittedName>
</protein>
<dbReference type="Gramene" id="RZC47029">
    <property type="protein sequence ID" value="RZC47029"/>
    <property type="gene ID" value="C5167_039979"/>
</dbReference>
<keyword evidence="2" id="KW-1185">Reference proteome</keyword>
<name>A0A4Y7IHW4_PAPSO</name>